<dbReference type="Proteomes" id="UP000002035">
    <property type="component" value="Unassembled WGS sequence"/>
</dbReference>
<gene>
    <name evidence="1" type="ORF">MCYG_03233</name>
</gene>
<sequence>MKADCLFFRDSRGIPVSKEHVQLEEQWSSREAIIREIKRLRNEQLSWITMNKAKRLKEMSDWRRRVREWEVDFLQQEWFARANDIIFPPGTTDFMVSKAIVDLHAQNKVEDRGAFPVECIGRTGAFEIRQYCV</sequence>
<proteinExistence type="predicted"/>
<accession>C5FL42</accession>
<dbReference type="EMBL" id="DS995703">
    <property type="protein sequence ID" value="EEQ30414.1"/>
    <property type="molecule type" value="Genomic_DNA"/>
</dbReference>
<dbReference type="AlphaFoldDB" id="C5FL42"/>
<reference evidence="2" key="1">
    <citation type="journal article" date="2012" name="MBio">
        <title>Comparative genome analysis of Trichophyton rubrum and related dermatophytes reveals candidate genes involved in infection.</title>
        <authorList>
            <person name="Martinez D.A."/>
            <person name="Oliver B.G."/>
            <person name="Graeser Y."/>
            <person name="Goldberg J.M."/>
            <person name="Li W."/>
            <person name="Martinez-Rossi N.M."/>
            <person name="Monod M."/>
            <person name="Shelest E."/>
            <person name="Barton R.C."/>
            <person name="Birch E."/>
            <person name="Brakhage A.A."/>
            <person name="Chen Z."/>
            <person name="Gurr S.J."/>
            <person name="Heiman D."/>
            <person name="Heitman J."/>
            <person name="Kosti I."/>
            <person name="Rossi A."/>
            <person name="Saif S."/>
            <person name="Samalova M."/>
            <person name="Saunders C.W."/>
            <person name="Shea T."/>
            <person name="Summerbell R.C."/>
            <person name="Xu J."/>
            <person name="Young S."/>
            <person name="Zeng Q."/>
            <person name="Birren B.W."/>
            <person name="Cuomo C.A."/>
            <person name="White T.C."/>
        </authorList>
    </citation>
    <scope>NUCLEOTIDE SEQUENCE [LARGE SCALE GENOMIC DNA]</scope>
    <source>
        <strain evidence="2">ATCC MYA-4605 / CBS 113480</strain>
    </source>
</reference>
<organism evidence="1 2">
    <name type="scientific">Arthroderma otae (strain ATCC MYA-4605 / CBS 113480)</name>
    <name type="common">Microsporum canis</name>
    <dbReference type="NCBI Taxonomy" id="554155"/>
    <lineage>
        <taxon>Eukaryota</taxon>
        <taxon>Fungi</taxon>
        <taxon>Dikarya</taxon>
        <taxon>Ascomycota</taxon>
        <taxon>Pezizomycotina</taxon>
        <taxon>Eurotiomycetes</taxon>
        <taxon>Eurotiomycetidae</taxon>
        <taxon>Onygenales</taxon>
        <taxon>Arthrodermataceae</taxon>
        <taxon>Microsporum</taxon>
    </lineage>
</organism>
<keyword evidence="2" id="KW-1185">Reference proteome</keyword>
<dbReference type="GeneID" id="9230489"/>
<evidence type="ECO:0000313" key="1">
    <source>
        <dbReference type="EMBL" id="EEQ30414.1"/>
    </source>
</evidence>
<protein>
    <submittedName>
        <fullName evidence="1">Uncharacterized protein</fullName>
    </submittedName>
</protein>
<name>C5FL42_ARTOC</name>
<evidence type="ECO:0000313" key="2">
    <source>
        <dbReference type="Proteomes" id="UP000002035"/>
    </source>
</evidence>
<dbReference type="HOGENOM" id="CLU_1906261_0_0_1"/>
<dbReference type="RefSeq" id="XP_002847727.1">
    <property type="nucleotide sequence ID" value="XM_002847681.1"/>
</dbReference>
<dbReference type="VEuPathDB" id="FungiDB:MCYG_03233"/>